<dbReference type="AlphaFoldDB" id="A0A5B1CEI2"/>
<dbReference type="InterPro" id="IPR032820">
    <property type="entry name" value="ATPase_put"/>
</dbReference>
<name>A0A5B1CEI2_9BACT</name>
<accession>A0A5B1CEI2</accession>
<reference evidence="2 3" key="1">
    <citation type="submission" date="2019-08" db="EMBL/GenBank/DDBJ databases">
        <title>Deep-cultivation of Planctomycetes and their phenomic and genomic characterization uncovers novel biology.</title>
        <authorList>
            <person name="Wiegand S."/>
            <person name="Jogler M."/>
            <person name="Boedeker C."/>
            <person name="Pinto D."/>
            <person name="Vollmers J."/>
            <person name="Rivas-Marin E."/>
            <person name="Kohn T."/>
            <person name="Peeters S.H."/>
            <person name="Heuer A."/>
            <person name="Rast P."/>
            <person name="Oberbeckmann S."/>
            <person name="Bunk B."/>
            <person name="Jeske O."/>
            <person name="Meyerdierks A."/>
            <person name="Storesund J.E."/>
            <person name="Kallscheuer N."/>
            <person name="Luecker S."/>
            <person name="Lage O.M."/>
            <person name="Pohl T."/>
            <person name="Merkel B.J."/>
            <person name="Hornburger P."/>
            <person name="Mueller R.-W."/>
            <person name="Bruemmer F."/>
            <person name="Labrenz M."/>
            <person name="Spormann A.M."/>
            <person name="Op Den Camp H."/>
            <person name="Overmann J."/>
            <person name="Amann R."/>
            <person name="Jetten M.S.M."/>
            <person name="Mascher T."/>
            <person name="Medema M.H."/>
            <person name="Devos D.P."/>
            <person name="Kaster A.-K."/>
            <person name="Ovreas L."/>
            <person name="Rohde M."/>
            <person name="Galperin M.Y."/>
            <person name="Jogler C."/>
        </authorList>
    </citation>
    <scope>NUCLEOTIDE SEQUENCE [LARGE SCALE GENOMIC DNA]</scope>
    <source>
        <strain evidence="2 3">LF1</strain>
    </source>
</reference>
<dbReference type="EMBL" id="VRLW01000001">
    <property type="protein sequence ID" value="KAA1259567.1"/>
    <property type="molecule type" value="Genomic_DNA"/>
</dbReference>
<keyword evidence="1" id="KW-0812">Transmembrane</keyword>
<evidence type="ECO:0000256" key="1">
    <source>
        <dbReference type="SAM" id="Phobius"/>
    </source>
</evidence>
<evidence type="ECO:0000313" key="2">
    <source>
        <dbReference type="EMBL" id="KAA1259567.1"/>
    </source>
</evidence>
<organism evidence="2 3">
    <name type="scientific">Rubripirellula obstinata</name>
    <dbReference type="NCBI Taxonomy" id="406547"/>
    <lineage>
        <taxon>Bacteria</taxon>
        <taxon>Pseudomonadati</taxon>
        <taxon>Planctomycetota</taxon>
        <taxon>Planctomycetia</taxon>
        <taxon>Pirellulales</taxon>
        <taxon>Pirellulaceae</taxon>
        <taxon>Rubripirellula</taxon>
    </lineage>
</organism>
<protein>
    <submittedName>
        <fullName evidence="2">Putative F0F1-ATPase subunit</fullName>
    </submittedName>
</protein>
<feature type="transmembrane region" description="Helical" evidence="1">
    <location>
        <begin position="86"/>
        <end position="104"/>
    </location>
</feature>
<keyword evidence="1" id="KW-1133">Transmembrane helix</keyword>
<gene>
    <name evidence="2" type="ORF">LF1_21010</name>
</gene>
<keyword evidence="1" id="KW-0472">Membrane</keyword>
<dbReference type="Proteomes" id="UP000322699">
    <property type="component" value="Unassembled WGS sequence"/>
</dbReference>
<dbReference type="Pfam" id="PF09527">
    <property type="entry name" value="ATPase_gene1"/>
    <property type="match status" value="1"/>
</dbReference>
<keyword evidence="3" id="KW-1185">Reference proteome</keyword>
<proteinExistence type="predicted"/>
<evidence type="ECO:0000313" key="3">
    <source>
        <dbReference type="Proteomes" id="UP000322699"/>
    </source>
</evidence>
<sequence>MRRSVAGYRLTEQFGHTVPVESIDRRIVNQLPLRGDRAPEPEILPMTTPTGWMKHAGLGIELAGTTIGVAALGYAIDWKMQNKTQYATALFALIGFSFAMFRFIQNVSRENR</sequence>
<feature type="transmembrane region" description="Helical" evidence="1">
    <location>
        <begin position="56"/>
        <end position="74"/>
    </location>
</feature>
<comment type="caution">
    <text evidence="2">The sequence shown here is derived from an EMBL/GenBank/DDBJ whole genome shotgun (WGS) entry which is preliminary data.</text>
</comment>